<dbReference type="InterPro" id="IPR003462">
    <property type="entry name" value="ODC_Mu_crystall"/>
</dbReference>
<dbReference type="SUPFAM" id="SSF51735">
    <property type="entry name" value="NAD(P)-binding Rossmann-fold domains"/>
    <property type="match status" value="1"/>
</dbReference>
<dbReference type="GO" id="GO:0016491">
    <property type="term" value="F:oxidoreductase activity"/>
    <property type="evidence" value="ECO:0007669"/>
    <property type="project" value="UniProtKB-ARBA"/>
</dbReference>
<reference evidence="2 3" key="1">
    <citation type="submission" date="2012-12" db="EMBL/GenBank/DDBJ databases">
        <title>Genome assembly of Fulvivirga imtechensis AK7.</title>
        <authorList>
            <person name="Nupur N."/>
            <person name="Khatri I."/>
            <person name="Kumar R."/>
            <person name="Subramanian S."/>
            <person name="Pinnaka A."/>
        </authorList>
    </citation>
    <scope>NUCLEOTIDE SEQUENCE [LARGE SCALE GENOMIC DNA]</scope>
    <source>
        <strain evidence="2 3">AK7</strain>
    </source>
</reference>
<dbReference type="EMBL" id="AMZN01000086">
    <property type="protein sequence ID" value="ELR69000.1"/>
    <property type="molecule type" value="Genomic_DNA"/>
</dbReference>
<dbReference type="PANTHER" id="PTHR13812:SF19">
    <property type="entry name" value="KETIMINE REDUCTASE MU-CRYSTALLIN"/>
    <property type="match status" value="1"/>
</dbReference>
<dbReference type="AlphaFoldDB" id="L8JJL9"/>
<accession>L8JJL9</accession>
<proteinExistence type="inferred from homology"/>
<dbReference type="FunFam" id="3.40.50.720:FF:000311">
    <property type="entry name" value="Ornithine cyclodeaminase"/>
    <property type="match status" value="1"/>
</dbReference>
<dbReference type="GO" id="GO:0005737">
    <property type="term" value="C:cytoplasm"/>
    <property type="evidence" value="ECO:0007669"/>
    <property type="project" value="TreeGrafter"/>
</dbReference>
<comment type="caution">
    <text evidence="2">The sequence shown here is derived from an EMBL/GenBank/DDBJ whole genome shotgun (WGS) entry which is preliminary data.</text>
</comment>
<protein>
    <submittedName>
        <fullName evidence="2">Ornithine cyclodeaminase</fullName>
    </submittedName>
</protein>
<dbReference type="InterPro" id="IPR036291">
    <property type="entry name" value="NAD(P)-bd_dom_sf"/>
</dbReference>
<dbReference type="PATRIC" id="fig|1237149.3.peg.4938"/>
<evidence type="ECO:0000256" key="1">
    <source>
        <dbReference type="ARBA" id="ARBA00008903"/>
    </source>
</evidence>
<dbReference type="Pfam" id="PF02423">
    <property type="entry name" value="OCD_Mu_crystall"/>
    <property type="match status" value="1"/>
</dbReference>
<evidence type="ECO:0000313" key="2">
    <source>
        <dbReference type="EMBL" id="ELR69000.1"/>
    </source>
</evidence>
<dbReference type="Gene3D" id="3.40.50.720">
    <property type="entry name" value="NAD(P)-binding Rossmann-like Domain"/>
    <property type="match status" value="1"/>
</dbReference>
<dbReference type="Proteomes" id="UP000011135">
    <property type="component" value="Unassembled WGS sequence"/>
</dbReference>
<dbReference type="eggNOG" id="COG2423">
    <property type="taxonomic scope" value="Bacteria"/>
</dbReference>
<dbReference type="Gene3D" id="3.30.1780.10">
    <property type="entry name" value="ornithine cyclodeaminase, domain 1"/>
    <property type="match status" value="1"/>
</dbReference>
<sequence>MRHHHDYANPGKERESTLLLMPAWIEGQYLGVKMVTVSPYNGEHALPSIQGLYILNNAVTGQTELILDAKELTVRRTAATSALASKFLSREDSGSLLMVGTGALAPHLIEAHATARPIEKVYVWGRSIDNAEKICQSEHLSHLSCEPVDSMEEVIGNVDIISCATLSPTPLINGKWLQSGQHLDLVGAYRPDMREADDEVIRRCDLFVDTYQGALKETGDLVIPISAGLIGRADIKAELRELCSDELPGRTSEQQITCFKSVGHALEDLVAAILVKENIDG</sequence>
<dbReference type="InterPro" id="IPR023401">
    <property type="entry name" value="ODC_N"/>
</dbReference>
<organism evidence="2 3">
    <name type="scientific">Fulvivirga imtechensis AK7</name>
    <dbReference type="NCBI Taxonomy" id="1237149"/>
    <lineage>
        <taxon>Bacteria</taxon>
        <taxon>Pseudomonadati</taxon>
        <taxon>Bacteroidota</taxon>
        <taxon>Cytophagia</taxon>
        <taxon>Cytophagales</taxon>
        <taxon>Fulvivirgaceae</taxon>
        <taxon>Fulvivirga</taxon>
    </lineage>
</organism>
<gene>
    <name evidence="2" type="ORF">C900_05558</name>
</gene>
<name>L8JJL9_9BACT</name>
<evidence type="ECO:0000313" key="3">
    <source>
        <dbReference type="Proteomes" id="UP000011135"/>
    </source>
</evidence>
<comment type="similarity">
    <text evidence="1">Belongs to the ornithine cyclodeaminase/mu-crystallin family.</text>
</comment>
<keyword evidence="3" id="KW-1185">Reference proteome</keyword>
<dbReference type="NCBIfam" id="NF004793">
    <property type="entry name" value="PRK06141.1"/>
    <property type="match status" value="1"/>
</dbReference>
<dbReference type="PIRSF" id="PIRSF001439">
    <property type="entry name" value="CryM"/>
    <property type="match status" value="1"/>
</dbReference>
<dbReference type="GO" id="GO:0019752">
    <property type="term" value="P:carboxylic acid metabolic process"/>
    <property type="evidence" value="ECO:0007669"/>
    <property type="project" value="UniProtKB-ARBA"/>
</dbReference>
<dbReference type="PANTHER" id="PTHR13812">
    <property type="entry name" value="KETIMINE REDUCTASE MU-CRYSTALLIN"/>
    <property type="match status" value="1"/>
</dbReference>
<dbReference type="STRING" id="1237149.C900_05558"/>